<dbReference type="Gene3D" id="1.20.1280.50">
    <property type="match status" value="1"/>
</dbReference>
<dbReference type="EMBL" id="CACSHJ010000095">
    <property type="protein sequence ID" value="CAA0395609.1"/>
    <property type="molecule type" value="Genomic_DNA"/>
</dbReference>
<dbReference type="InterPro" id="IPR001810">
    <property type="entry name" value="F-box_dom"/>
</dbReference>
<dbReference type="SMART" id="SM00256">
    <property type="entry name" value="FBOX"/>
    <property type="match status" value="1"/>
</dbReference>
<evidence type="ECO:0000313" key="3">
    <source>
        <dbReference type="Proteomes" id="UP000434276"/>
    </source>
</evidence>
<dbReference type="CDD" id="cd09917">
    <property type="entry name" value="F-box_SF"/>
    <property type="match status" value="1"/>
</dbReference>
<feature type="domain" description="F-box" evidence="1">
    <location>
        <begin position="21"/>
        <end position="61"/>
    </location>
</feature>
<dbReference type="PANTHER" id="PTHR44259:SF29">
    <property type="entry name" value="F-BOX DOMAIN-CONTAINING PROTEIN"/>
    <property type="match status" value="1"/>
</dbReference>
<dbReference type="AlphaFoldDB" id="A0A5S9XTC7"/>
<gene>
    <name evidence="2" type="ORF">C24_LOCUS18351</name>
</gene>
<name>A0A5S9XTC7_ARATH</name>
<dbReference type="OrthoDB" id="600964at2759"/>
<dbReference type="ExpressionAtlas" id="A0A5S9XTC7">
    <property type="expression patterns" value="baseline and differential"/>
</dbReference>
<accession>A0A5S9XTC7</accession>
<dbReference type="Proteomes" id="UP000434276">
    <property type="component" value="Unassembled WGS sequence"/>
</dbReference>
<dbReference type="InterPro" id="IPR005174">
    <property type="entry name" value="KIB1-4_b-propeller"/>
</dbReference>
<proteinExistence type="predicted"/>
<dbReference type="Pfam" id="PF03478">
    <property type="entry name" value="Beta-prop_KIB1-4"/>
    <property type="match status" value="1"/>
</dbReference>
<dbReference type="InterPro" id="IPR036047">
    <property type="entry name" value="F-box-like_dom_sf"/>
</dbReference>
<sequence length="378" mass="44166">MDQSDKNPNRRLRVIPKWSELCPDLLRSIFEQLSFTNLNRAKLVCRSWNSASRGCVPKRNQIPWLILFPQKSENNSSNNCVLFVPDDNDKVYKTRDLGVDFAQSICLATYGSWLLMFNHLRNLYILNPLTLERIDLPHSTSINPNMCYPNFKYYRSACLWINNITKDYLVVWPIYNKCFLTKKGDDTWRFAPACHIRMKDQIIYNHKDHKVYQYASYGFIYVWDFSSDIPHVDKHLPAVSFISGREIGDKNKYYRISHQMVMSLSGEVVVVKIMHYYDLSRWRFRIFELNPLTQRWVKVDSLGDAAIILDMGITVVAKDIPGIKKNSIYFSGLNHPLTDPECRFVYDLTTGTMEPLPQCVLSSMLFSDSRWFLPGFTS</sequence>
<organism evidence="2 3">
    <name type="scientific">Arabidopsis thaliana</name>
    <name type="common">Mouse-ear cress</name>
    <dbReference type="NCBI Taxonomy" id="3702"/>
    <lineage>
        <taxon>Eukaryota</taxon>
        <taxon>Viridiplantae</taxon>
        <taxon>Streptophyta</taxon>
        <taxon>Embryophyta</taxon>
        <taxon>Tracheophyta</taxon>
        <taxon>Spermatophyta</taxon>
        <taxon>Magnoliopsida</taxon>
        <taxon>eudicotyledons</taxon>
        <taxon>Gunneridae</taxon>
        <taxon>Pentapetalae</taxon>
        <taxon>rosids</taxon>
        <taxon>malvids</taxon>
        <taxon>Brassicales</taxon>
        <taxon>Brassicaceae</taxon>
        <taxon>Camelineae</taxon>
        <taxon>Arabidopsis</taxon>
    </lineage>
</organism>
<dbReference type="PANTHER" id="PTHR44259">
    <property type="entry name" value="OS07G0183000 PROTEIN-RELATED"/>
    <property type="match status" value="1"/>
</dbReference>
<dbReference type="SUPFAM" id="SSF81383">
    <property type="entry name" value="F-box domain"/>
    <property type="match status" value="1"/>
</dbReference>
<dbReference type="InterPro" id="IPR050942">
    <property type="entry name" value="F-box_BR-signaling"/>
</dbReference>
<evidence type="ECO:0000259" key="1">
    <source>
        <dbReference type="SMART" id="SM00256"/>
    </source>
</evidence>
<dbReference type="Pfam" id="PF00646">
    <property type="entry name" value="F-box"/>
    <property type="match status" value="1"/>
</dbReference>
<reference evidence="2 3" key="1">
    <citation type="submission" date="2019-12" db="EMBL/GenBank/DDBJ databases">
        <authorList>
            <person name="Jiao W.-B."/>
            <person name="Schneeberger K."/>
        </authorList>
    </citation>
    <scope>NUCLEOTIDE SEQUENCE [LARGE SCALE GENOMIC DNA]</scope>
    <source>
        <strain evidence="3">cv. C24</strain>
    </source>
</reference>
<evidence type="ECO:0000313" key="2">
    <source>
        <dbReference type="EMBL" id="CAA0395609.1"/>
    </source>
</evidence>
<protein>
    <recommendedName>
        <fullName evidence="1">F-box domain-containing protein</fullName>
    </recommendedName>
</protein>